<evidence type="ECO:0000256" key="5">
    <source>
        <dbReference type="ARBA" id="ARBA00022694"/>
    </source>
</evidence>
<evidence type="ECO:0000256" key="6">
    <source>
        <dbReference type="ARBA" id="ARBA00023242"/>
    </source>
</evidence>
<proteinExistence type="inferred from homology"/>
<dbReference type="Pfam" id="PF03942">
    <property type="entry name" value="DTW"/>
    <property type="match status" value="1"/>
</dbReference>
<evidence type="ECO:0000256" key="4">
    <source>
        <dbReference type="ARBA" id="ARBA00022691"/>
    </source>
</evidence>
<evidence type="ECO:0000256" key="10">
    <source>
        <dbReference type="ARBA" id="ARBA00042508"/>
    </source>
</evidence>
<evidence type="ECO:0000313" key="13">
    <source>
        <dbReference type="EMBL" id="KAJ6637705.1"/>
    </source>
</evidence>
<dbReference type="EC" id="2.5.1.25" evidence="2"/>
<dbReference type="InterPro" id="IPR005636">
    <property type="entry name" value="DTW"/>
</dbReference>
<keyword evidence="4" id="KW-0949">S-adenosyl-L-methionine</keyword>
<gene>
    <name evidence="13" type="primary">Dtwd1</name>
    <name evidence="13" type="ORF">Bhyg_10436</name>
</gene>
<dbReference type="GO" id="GO:0005634">
    <property type="term" value="C:nucleus"/>
    <property type="evidence" value="ECO:0007669"/>
    <property type="project" value="UniProtKB-SubCell"/>
</dbReference>
<dbReference type="InterPro" id="IPR051521">
    <property type="entry name" value="tRNA_Mod/Golgi_Maint"/>
</dbReference>
<evidence type="ECO:0000256" key="7">
    <source>
        <dbReference type="ARBA" id="ARBA00037050"/>
    </source>
</evidence>
<keyword evidence="5" id="KW-0819">tRNA processing</keyword>
<evidence type="ECO:0000256" key="8">
    <source>
        <dbReference type="ARBA" id="ARBA00038290"/>
    </source>
</evidence>
<feature type="domain" description="DTW" evidence="12">
    <location>
        <begin position="43"/>
        <end position="300"/>
    </location>
</feature>
<comment type="caution">
    <text evidence="13">The sequence shown here is derived from an EMBL/GenBank/DDBJ whole genome shotgun (WGS) entry which is preliminary data.</text>
</comment>
<accession>A0A9Q0MTH3</accession>
<keyword evidence="3" id="KW-0808">Transferase</keyword>
<comment type="similarity">
    <text evidence="8">Belongs to the TDD superfamily. DTWD1 family.</text>
</comment>
<name>A0A9Q0MTH3_9DIPT</name>
<evidence type="ECO:0000256" key="2">
    <source>
        <dbReference type="ARBA" id="ARBA00012386"/>
    </source>
</evidence>
<sequence>MTENGFNSAASRVDPFKKLKIADNDFLNQIEGRSPCPECRKSRKFFCYSCYVPVERLNGALPNVELPIAIDIIKHKNETDGKSTAVHAAILAPKYVTVYEYPTIPDYSMEDGVVLIFPSHKSTNVYSLFSQNVQLKKRPLPKGHNMGTLLKNLAIECQASEGNETEAETDGLPIKKAVFIDSTWNQSRSIYKDERISSMRSVVLQNRLSQFWRHQKDSPRWYLATIEAIHQFLIELHINAWGMYETYEGFDNLGLNMNAICDKYKGLCRNNLGAAPYNGQYDNLLFFFTHMYKLIHTYYDHNKLKAYKRPIN</sequence>
<dbReference type="SMART" id="SM01144">
    <property type="entry name" value="DTW"/>
    <property type="match status" value="1"/>
</dbReference>
<evidence type="ECO:0000256" key="3">
    <source>
        <dbReference type="ARBA" id="ARBA00022679"/>
    </source>
</evidence>
<dbReference type="AlphaFoldDB" id="A0A9Q0MTH3"/>
<dbReference type="PANTHER" id="PTHR15627">
    <property type="entry name" value="NATURAL KILLER CELL-SPECIFIC ANTIGEN KLIP1"/>
    <property type="match status" value="1"/>
</dbReference>
<dbReference type="Proteomes" id="UP001151699">
    <property type="component" value="Chromosome X"/>
</dbReference>
<comment type="catalytic activity">
    <reaction evidence="11">
        <text>a uridine in tRNA + S-adenosyl-L-methionine = a 3-[(3S)-3-amino-3-carboxypropyl]uridine in tRNA + S-methyl-5'-thioadenosine + H(+)</text>
        <dbReference type="Rhea" id="RHEA:62432"/>
        <dbReference type="Rhea" id="RHEA-COMP:13339"/>
        <dbReference type="Rhea" id="RHEA-COMP:16092"/>
        <dbReference type="ChEBI" id="CHEBI:15378"/>
        <dbReference type="ChEBI" id="CHEBI:17509"/>
        <dbReference type="ChEBI" id="CHEBI:59789"/>
        <dbReference type="ChEBI" id="CHEBI:65315"/>
        <dbReference type="ChEBI" id="CHEBI:82930"/>
        <dbReference type="EC" id="2.5.1.25"/>
    </reaction>
</comment>
<dbReference type="PANTHER" id="PTHR15627:SF8">
    <property type="entry name" value="TRNA-URIDINE AMINOCARBOXYPROPYLTRANSFERASE 1"/>
    <property type="match status" value="1"/>
</dbReference>
<comment type="subcellular location">
    <subcellularLocation>
        <location evidence="1">Nucleus</location>
    </subcellularLocation>
</comment>
<comment type="function">
    <text evidence="7">Catalyzes the formation of 3-(3-amino-3-carboxypropyl)uridine (acp3U) at position 20 in the D-loop of several cytoplasmic tRNAs (acp3U(20)).</text>
</comment>
<dbReference type="OrthoDB" id="3173at2759"/>
<dbReference type="EMBL" id="WJQU01000003">
    <property type="protein sequence ID" value="KAJ6637705.1"/>
    <property type="molecule type" value="Genomic_DNA"/>
</dbReference>
<dbReference type="GO" id="GO:0016432">
    <property type="term" value="F:tRNA-uridine aminocarboxypropyltransferase activity"/>
    <property type="evidence" value="ECO:0007669"/>
    <property type="project" value="UniProtKB-EC"/>
</dbReference>
<keyword evidence="14" id="KW-1185">Reference proteome</keyword>
<evidence type="ECO:0000256" key="9">
    <source>
        <dbReference type="ARBA" id="ARBA00039242"/>
    </source>
</evidence>
<evidence type="ECO:0000256" key="1">
    <source>
        <dbReference type="ARBA" id="ARBA00004123"/>
    </source>
</evidence>
<organism evidence="13 14">
    <name type="scientific">Pseudolycoriella hygida</name>
    <dbReference type="NCBI Taxonomy" id="35572"/>
    <lineage>
        <taxon>Eukaryota</taxon>
        <taxon>Metazoa</taxon>
        <taxon>Ecdysozoa</taxon>
        <taxon>Arthropoda</taxon>
        <taxon>Hexapoda</taxon>
        <taxon>Insecta</taxon>
        <taxon>Pterygota</taxon>
        <taxon>Neoptera</taxon>
        <taxon>Endopterygota</taxon>
        <taxon>Diptera</taxon>
        <taxon>Nematocera</taxon>
        <taxon>Sciaroidea</taxon>
        <taxon>Sciaridae</taxon>
        <taxon>Pseudolycoriella</taxon>
    </lineage>
</organism>
<evidence type="ECO:0000256" key="11">
    <source>
        <dbReference type="ARBA" id="ARBA00048718"/>
    </source>
</evidence>
<protein>
    <recommendedName>
        <fullName evidence="9">tRNA-uridine aminocarboxypropyltransferase 1</fullName>
        <ecNumber evidence="2">2.5.1.25</ecNumber>
    </recommendedName>
    <alternativeName>
        <fullName evidence="10">DTW domain-containing protein 1</fullName>
    </alternativeName>
</protein>
<keyword evidence="6" id="KW-0539">Nucleus</keyword>
<evidence type="ECO:0000259" key="12">
    <source>
        <dbReference type="SMART" id="SM01144"/>
    </source>
</evidence>
<dbReference type="GO" id="GO:0006400">
    <property type="term" value="P:tRNA modification"/>
    <property type="evidence" value="ECO:0007669"/>
    <property type="project" value="TreeGrafter"/>
</dbReference>
<reference evidence="13" key="1">
    <citation type="submission" date="2022-07" db="EMBL/GenBank/DDBJ databases">
        <authorList>
            <person name="Trinca V."/>
            <person name="Uliana J.V.C."/>
            <person name="Torres T.T."/>
            <person name="Ward R.J."/>
            <person name="Monesi N."/>
        </authorList>
    </citation>
    <scope>NUCLEOTIDE SEQUENCE</scope>
    <source>
        <strain evidence="13">HSMRA1968</strain>
        <tissue evidence="13">Whole embryos</tissue>
    </source>
</reference>
<evidence type="ECO:0000313" key="14">
    <source>
        <dbReference type="Proteomes" id="UP001151699"/>
    </source>
</evidence>